<proteinExistence type="predicted"/>
<keyword evidence="3" id="KW-1185">Reference proteome</keyword>
<evidence type="ECO:0000313" key="3">
    <source>
        <dbReference type="Proteomes" id="UP001161325"/>
    </source>
</evidence>
<evidence type="ECO:0000313" key="2">
    <source>
        <dbReference type="EMBL" id="GLC23638.1"/>
    </source>
</evidence>
<protein>
    <recommendedName>
        <fullName evidence="4">ABM domain-containing protein</fullName>
    </recommendedName>
</protein>
<organism evidence="2 3">
    <name type="scientific">Roseisolibacter agri</name>
    <dbReference type="NCBI Taxonomy" id="2014610"/>
    <lineage>
        <taxon>Bacteria</taxon>
        <taxon>Pseudomonadati</taxon>
        <taxon>Gemmatimonadota</taxon>
        <taxon>Gemmatimonadia</taxon>
        <taxon>Gemmatimonadales</taxon>
        <taxon>Gemmatimonadaceae</taxon>
        <taxon>Roseisolibacter</taxon>
    </lineage>
</organism>
<dbReference type="Proteomes" id="UP001161325">
    <property type="component" value="Unassembled WGS sequence"/>
</dbReference>
<dbReference type="EMBL" id="BRXS01000001">
    <property type="protein sequence ID" value="GLC23638.1"/>
    <property type="molecule type" value="Genomic_DNA"/>
</dbReference>
<reference evidence="2" key="1">
    <citation type="submission" date="2022-08" db="EMBL/GenBank/DDBJ databases">
        <title>Draft genome sequencing of Roseisolibacter agri AW1220.</title>
        <authorList>
            <person name="Tobiishi Y."/>
            <person name="Tonouchi A."/>
        </authorList>
    </citation>
    <scope>NUCLEOTIDE SEQUENCE</scope>
    <source>
        <strain evidence="2">AW1220</strain>
    </source>
</reference>
<sequence>MYAIVRRYTGAEGLIATLARRQDEVRQLIGSVAGFVSYQAIRSGDQLITVSVCHDRQGAEETTRRAAEWVRQQVPADQVRVPEVVVGDLFLEFKAGSTAPPEAYPSAMPRPADVRPPAR</sequence>
<accession>A0AA37V8P1</accession>
<feature type="region of interest" description="Disordered" evidence="1">
    <location>
        <begin position="97"/>
        <end position="119"/>
    </location>
</feature>
<dbReference type="RefSeq" id="WP_284348077.1">
    <property type="nucleotide sequence ID" value="NZ_BRXS01000001.1"/>
</dbReference>
<evidence type="ECO:0008006" key="4">
    <source>
        <dbReference type="Google" id="ProtNLM"/>
    </source>
</evidence>
<evidence type="ECO:0000256" key="1">
    <source>
        <dbReference type="SAM" id="MobiDB-lite"/>
    </source>
</evidence>
<name>A0AA37V8P1_9BACT</name>
<gene>
    <name evidence="2" type="ORF">rosag_01510</name>
</gene>
<dbReference type="AlphaFoldDB" id="A0AA37V8P1"/>
<comment type="caution">
    <text evidence="2">The sequence shown here is derived from an EMBL/GenBank/DDBJ whole genome shotgun (WGS) entry which is preliminary data.</text>
</comment>